<feature type="domain" description="VPS9" evidence="6">
    <location>
        <begin position="1331"/>
        <end position="1473"/>
    </location>
</feature>
<dbReference type="InterPro" id="IPR035899">
    <property type="entry name" value="DBL_dom_sf"/>
</dbReference>
<feature type="region of interest" description="Disordered" evidence="4">
    <location>
        <begin position="223"/>
        <end position="251"/>
    </location>
</feature>
<dbReference type="Pfam" id="PF26202">
    <property type="entry name" value="HA_Alsin"/>
    <property type="match status" value="1"/>
</dbReference>
<dbReference type="SMART" id="SM00698">
    <property type="entry name" value="MORN"/>
    <property type="match status" value="8"/>
</dbReference>
<reference evidence="7" key="1">
    <citation type="journal article" date="2016" name="Sci. Rep.">
        <title>Molecular characterization of firefly nuptial gifts: a multi-omics approach sheds light on postcopulatory sexual selection.</title>
        <authorList>
            <person name="Al-Wathiqui N."/>
            <person name="Fallon T.R."/>
            <person name="South A."/>
            <person name="Weng J.K."/>
            <person name="Lewis S.M."/>
        </authorList>
    </citation>
    <scope>NUCLEOTIDE SEQUENCE</scope>
</reference>
<dbReference type="PANTHER" id="PTHR46089">
    <property type="entry name" value="ALSIN HOMOLOG"/>
    <property type="match status" value="1"/>
</dbReference>
<dbReference type="InterPro" id="IPR059093">
    <property type="entry name" value="HA_Alsin"/>
</dbReference>
<dbReference type="GO" id="GO:0005737">
    <property type="term" value="C:cytoplasm"/>
    <property type="evidence" value="ECO:0007669"/>
    <property type="project" value="TreeGrafter"/>
</dbReference>
<feature type="repeat" description="RCC1" evidence="3">
    <location>
        <begin position="390"/>
        <end position="441"/>
    </location>
</feature>
<sequence length="1473" mass="166259">MAQDFKGMNVSLWNRTEQINIISEINESVLKIATIENHLYLLTATHRLYHGVVNEGERQLHLQLHQDVQFKDIDSCQRYLYVIDLEGSVFKYSSDLQLLHEILLINDSKVCSHGHCAIKFKMKVESLAIGSFGNLFVTNNGQLWGSGSMTQVGINSTNPKRIAFFDSRFTHCVNVGSDFAIVVASKQVRSEDTDSDEGEEDVFAPSCPHCNFVPNDLSKLEHLDSSSTSSRNSVSTASLGRSNLEQSSESSDCNERVAKNIIFRNTEAAREFLTRQFSWMSSAGEEYLAECTEKPTRIIKENVTNMASFVFEGVKTVGDKVATLSRHVSGSSDNCDVLEMTEDVSLPRITSKDEFMWSLSQATSERDNSDQGIQERCSTILRTGMNLLNCEVWTWGNVTYGQLGIGDGIKRERPIIITKLSNIGVRKVSVQGSHAGALTLDGRIYLWGRNDYNQVTIDSSVDQSSPRLFATNPEERFRDVACGLFQTAILSSQISLKYIGRQHKDDHRHVTSLYVSSTTDSDIQINNQNLNVRGELLVSAQYFLLNKNGGCCNYIRDFIQSEQEFLDDIILVHANLIKTIVKKTGTSADSLVYEQLTESYTEILHFTAANVQSLLDFSNGKIADMDIIMIRYAEEHMYIYKKYLGAINDALSIGALTQISKLIDISPNLYRAKLRAKKEKANVEEMVKCALMLPLQRLNTYPSLILELIVGLKRESPLFDLHNKWTVIVEEQEHKQREAEKTKDFWCNSGKTIDQFRTSARRLVRESHKHPIQLQNAGRFSSHWFILLTDVLVHVNGSTPHVHNLKTVWIDPPTEENYSQNQICLKLPEDTLILYASEPEQKAEWLQALTGAIRAALKVSNIIQLPIIRTAEHTFYKAGFYKDAKYVGRWSNGKMHGSGQLQWTDGRVYKGQFNNNQIHGFGRMEFPSVGVYEGLWKDNQQNGFGILKYTNGDVYKGCFKDGLPHGHGSLKHGSFIASAASIYIGDWVMGSKSGYGVMDDIVSGEKYLGTWSDNKKHGNGLIVTSEGIYYEGTFSQDVFTGHGLMILEDGTHYEGEFKGIDNINGKGVLTLNSGHTIEGHLNGSLSDGIKISNGTLNLTTLPSADLPVKPNSFGKLCTPVTQKWKALFRQCYQMLGVYENNSKVNKLPDTQKLWQNIAVLISNSHQGSLKKRKSERSLENSLNQLDTIPTFGRNSMDVANYMDVKQYLVKAFESPHHPLGSLLLDVTVAYTTTYGGLHAHPLLLTHAVEELHSITKRIYDIVKLLFPALPSHERDTPPEDTEDSSSEIVGYQNLLYPLILPKVHQPLFILYTLHNKLQDLQYWKRLTEWNKHSDYTLMSFLSVDQKFLNNHAPDGLLSSPVKEQTFLDAIETLQLLKTTFSPIEKLLIIRQTFEKMTLVVQDQIGHDYKWSMDDLFPVFLYVVVRSRILQLGSEIHFIEDFMIPSLENGELGIMFTTLKACYQQILQEKTSIS</sequence>
<dbReference type="Gene3D" id="2.130.10.30">
    <property type="entry name" value="Regulator of chromosome condensation 1/beta-lactamase-inhibitor protein II"/>
    <property type="match status" value="2"/>
</dbReference>
<evidence type="ECO:0000256" key="2">
    <source>
        <dbReference type="ARBA" id="ARBA00022737"/>
    </source>
</evidence>
<dbReference type="Pfam" id="PF02493">
    <property type="entry name" value="MORN"/>
    <property type="match status" value="8"/>
</dbReference>
<feature type="repeat" description="RCC1" evidence="3">
    <location>
        <begin position="442"/>
        <end position="493"/>
    </location>
</feature>
<dbReference type="PROSITE" id="PS51205">
    <property type="entry name" value="VPS9"/>
    <property type="match status" value="1"/>
</dbReference>
<dbReference type="InterPro" id="IPR009091">
    <property type="entry name" value="RCC1/BLIP-II"/>
</dbReference>
<dbReference type="Pfam" id="PF25384">
    <property type="entry name" value="Alsin_RLD"/>
    <property type="match status" value="1"/>
</dbReference>
<dbReference type="InterPro" id="IPR003409">
    <property type="entry name" value="MORN"/>
</dbReference>
<name>A0A1Y1M7V7_PHOPY</name>
<feature type="compositionally biased region" description="Low complexity" evidence="4">
    <location>
        <begin position="225"/>
        <end position="238"/>
    </location>
</feature>
<proteinExistence type="predicted"/>
<dbReference type="PROSITE" id="PS50010">
    <property type="entry name" value="DH_2"/>
    <property type="match status" value="1"/>
</dbReference>
<dbReference type="Gene3D" id="2.20.110.10">
    <property type="entry name" value="Histone H3 K4-specific methyltransferase SET7/9 N-terminal domain"/>
    <property type="match status" value="4"/>
</dbReference>
<dbReference type="Pfam" id="PF25389">
    <property type="entry name" value="DH_ALS2"/>
    <property type="match status" value="1"/>
</dbReference>
<evidence type="ECO:0000256" key="1">
    <source>
        <dbReference type="ARBA" id="ARBA00022658"/>
    </source>
</evidence>
<dbReference type="InterPro" id="IPR000408">
    <property type="entry name" value="Reg_chr_condens"/>
</dbReference>
<evidence type="ECO:0008006" key="8">
    <source>
        <dbReference type="Google" id="ProtNLM"/>
    </source>
</evidence>
<organism evidence="7">
    <name type="scientific">Photinus pyralis</name>
    <name type="common">Common eastern firefly</name>
    <name type="synonym">Lampyris pyralis</name>
    <dbReference type="NCBI Taxonomy" id="7054"/>
    <lineage>
        <taxon>Eukaryota</taxon>
        <taxon>Metazoa</taxon>
        <taxon>Ecdysozoa</taxon>
        <taxon>Arthropoda</taxon>
        <taxon>Hexapoda</taxon>
        <taxon>Insecta</taxon>
        <taxon>Pterygota</taxon>
        <taxon>Neoptera</taxon>
        <taxon>Endopterygota</taxon>
        <taxon>Coleoptera</taxon>
        <taxon>Polyphaga</taxon>
        <taxon>Elateriformia</taxon>
        <taxon>Elateroidea</taxon>
        <taxon>Lampyridae</taxon>
        <taxon>Lampyrinae</taxon>
        <taxon>Photinus</taxon>
    </lineage>
</organism>
<dbReference type="Gene3D" id="2.30.29.30">
    <property type="entry name" value="Pleckstrin-homology domain (PH domain)/Phosphotyrosine-binding domain (PTB)"/>
    <property type="match status" value="1"/>
</dbReference>
<dbReference type="CDD" id="cd13269">
    <property type="entry name" value="PH_alsin"/>
    <property type="match status" value="1"/>
</dbReference>
<evidence type="ECO:0000256" key="3">
    <source>
        <dbReference type="PROSITE-ProRule" id="PRU00235"/>
    </source>
</evidence>
<dbReference type="InterPro" id="IPR037191">
    <property type="entry name" value="VPS9_dom_sf"/>
</dbReference>
<dbReference type="Pfam" id="PF25383">
    <property type="entry name" value="PH_alsin"/>
    <property type="match status" value="1"/>
</dbReference>
<accession>A0A1Y1M7V7</accession>
<keyword evidence="2" id="KW-0677">Repeat</keyword>
<dbReference type="GO" id="GO:0031267">
    <property type="term" value="F:small GTPase binding"/>
    <property type="evidence" value="ECO:0007669"/>
    <property type="project" value="TreeGrafter"/>
</dbReference>
<evidence type="ECO:0000313" key="7">
    <source>
        <dbReference type="EMBL" id="JAV80680.1"/>
    </source>
</evidence>
<evidence type="ECO:0000259" key="6">
    <source>
        <dbReference type="PROSITE" id="PS51205"/>
    </source>
</evidence>
<dbReference type="Pfam" id="PF02204">
    <property type="entry name" value="VPS9"/>
    <property type="match status" value="1"/>
</dbReference>
<dbReference type="GO" id="GO:0005085">
    <property type="term" value="F:guanyl-nucleotide exchange factor activity"/>
    <property type="evidence" value="ECO:0007669"/>
    <property type="project" value="UniProtKB-KW"/>
</dbReference>
<dbReference type="SUPFAM" id="SSF82185">
    <property type="entry name" value="Histone H3 K4-specific methyltransferase SET7/9 N-terminal domain"/>
    <property type="match status" value="2"/>
</dbReference>
<dbReference type="EMBL" id="GEZM01040965">
    <property type="protein sequence ID" value="JAV80680.1"/>
    <property type="molecule type" value="Transcribed_RNA"/>
</dbReference>
<dbReference type="SUPFAM" id="SSF50729">
    <property type="entry name" value="PH domain-like"/>
    <property type="match status" value="1"/>
</dbReference>
<dbReference type="SUPFAM" id="SSF109993">
    <property type="entry name" value="VPS9 domain"/>
    <property type="match status" value="1"/>
</dbReference>
<feature type="domain" description="DH" evidence="5">
    <location>
        <begin position="555"/>
        <end position="709"/>
    </location>
</feature>
<dbReference type="SUPFAM" id="SSF50985">
    <property type="entry name" value="RCC1/BLIP-II"/>
    <property type="match status" value="2"/>
</dbReference>
<dbReference type="PANTHER" id="PTHR46089:SF2">
    <property type="entry name" value="ALSIN HOMOLOG"/>
    <property type="match status" value="1"/>
</dbReference>
<keyword evidence="1" id="KW-0344">Guanine-nucleotide releasing factor</keyword>
<dbReference type="PROSITE" id="PS50012">
    <property type="entry name" value="RCC1_3"/>
    <property type="match status" value="2"/>
</dbReference>
<dbReference type="Gene3D" id="1.20.1050.80">
    <property type="entry name" value="VPS9 domain"/>
    <property type="match status" value="1"/>
</dbReference>
<feature type="compositionally biased region" description="Polar residues" evidence="4">
    <location>
        <begin position="239"/>
        <end position="251"/>
    </location>
</feature>
<dbReference type="InterPro" id="IPR051984">
    <property type="entry name" value="Alsin"/>
</dbReference>
<evidence type="ECO:0000256" key="4">
    <source>
        <dbReference type="SAM" id="MobiDB-lite"/>
    </source>
</evidence>
<dbReference type="Gene3D" id="1.20.900.10">
    <property type="entry name" value="Dbl homology (DH) domain"/>
    <property type="match status" value="1"/>
</dbReference>
<dbReference type="InterPro" id="IPR003123">
    <property type="entry name" value="VPS9"/>
</dbReference>
<evidence type="ECO:0000259" key="5">
    <source>
        <dbReference type="PROSITE" id="PS50010"/>
    </source>
</evidence>
<dbReference type="InterPro" id="IPR057248">
    <property type="entry name" value="Alsin-like_PH"/>
</dbReference>
<dbReference type="InterPro" id="IPR011993">
    <property type="entry name" value="PH-like_dom_sf"/>
</dbReference>
<dbReference type="InterPro" id="IPR000219">
    <property type="entry name" value="DH_dom"/>
</dbReference>
<protein>
    <recommendedName>
        <fullName evidence="8">VPS9 domain-containing protein</fullName>
    </recommendedName>
</protein>
<dbReference type="GO" id="GO:0016197">
    <property type="term" value="P:endosomal transport"/>
    <property type="evidence" value="ECO:0007669"/>
    <property type="project" value="TreeGrafter"/>
</dbReference>